<evidence type="ECO:0000313" key="8">
    <source>
        <dbReference type="Proteomes" id="UP001162640"/>
    </source>
</evidence>
<dbReference type="PANTHER" id="PTHR23077:SF171">
    <property type="entry name" value="NUCLEAR VALOSIN-CONTAINING PROTEIN-LIKE"/>
    <property type="match status" value="1"/>
</dbReference>
<accession>A0A9W7B3W5</accession>
<dbReference type="FunFam" id="3.40.50.300:FF:000018">
    <property type="entry name" value="Cell division control 48"/>
    <property type="match status" value="1"/>
</dbReference>
<dbReference type="Pfam" id="PF17862">
    <property type="entry name" value="AAA_lid_3"/>
    <property type="match status" value="2"/>
</dbReference>
<dbReference type="GO" id="GO:0005634">
    <property type="term" value="C:nucleus"/>
    <property type="evidence" value="ECO:0007669"/>
    <property type="project" value="TreeGrafter"/>
</dbReference>
<dbReference type="InterPro" id="IPR003593">
    <property type="entry name" value="AAA+_ATPase"/>
</dbReference>
<feature type="region of interest" description="Disordered" evidence="5">
    <location>
        <begin position="723"/>
        <end position="759"/>
    </location>
</feature>
<feature type="region of interest" description="Disordered" evidence="5">
    <location>
        <begin position="80"/>
        <end position="99"/>
    </location>
</feature>
<dbReference type="InterPro" id="IPR050168">
    <property type="entry name" value="AAA_ATPase_domain"/>
</dbReference>
<dbReference type="CDD" id="cd19511">
    <property type="entry name" value="RecA-like_CDC48_r2-like"/>
    <property type="match status" value="1"/>
</dbReference>
<dbReference type="Pfam" id="PF00004">
    <property type="entry name" value="AAA"/>
    <property type="match status" value="2"/>
</dbReference>
<evidence type="ECO:0000313" key="7">
    <source>
        <dbReference type="EMBL" id="GMH80647.1"/>
    </source>
</evidence>
<evidence type="ECO:0000256" key="3">
    <source>
        <dbReference type="ARBA" id="ARBA00022741"/>
    </source>
</evidence>
<dbReference type="EMBL" id="BLQM01000286">
    <property type="protein sequence ID" value="GMH80647.1"/>
    <property type="molecule type" value="Genomic_DNA"/>
</dbReference>
<dbReference type="GO" id="GO:0005524">
    <property type="term" value="F:ATP binding"/>
    <property type="evidence" value="ECO:0007669"/>
    <property type="project" value="UniProtKB-KW"/>
</dbReference>
<comment type="similarity">
    <text evidence="1">Belongs to the AAA ATPase family.</text>
</comment>
<protein>
    <recommendedName>
        <fullName evidence="6">AAA+ ATPase domain-containing protein</fullName>
    </recommendedName>
</protein>
<dbReference type="InterPro" id="IPR003959">
    <property type="entry name" value="ATPase_AAA_core"/>
</dbReference>
<evidence type="ECO:0000256" key="5">
    <source>
        <dbReference type="SAM" id="MobiDB-lite"/>
    </source>
</evidence>
<keyword evidence="4" id="KW-0067">ATP-binding</keyword>
<dbReference type="Proteomes" id="UP001162640">
    <property type="component" value="Unassembled WGS sequence"/>
</dbReference>
<dbReference type="GO" id="GO:0003723">
    <property type="term" value="F:RNA binding"/>
    <property type="evidence" value="ECO:0007669"/>
    <property type="project" value="TreeGrafter"/>
</dbReference>
<keyword evidence="2" id="KW-0677">Repeat</keyword>
<dbReference type="GO" id="GO:0042254">
    <property type="term" value="P:ribosome biogenesis"/>
    <property type="evidence" value="ECO:0007669"/>
    <property type="project" value="TreeGrafter"/>
</dbReference>
<dbReference type="GO" id="GO:0016887">
    <property type="term" value="F:ATP hydrolysis activity"/>
    <property type="evidence" value="ECO:0007669"/>
    <property type="project" value="InterPro"/>
</dbReference>
<dbReference type="GO" id="GO:1990275">
    <property type="term" value="F:preribosome binding"/>
    <property type="evidence" value="ECO:0007669"/>
    <property type="project" value="TreeGrafter"/>
</dbReference>
<feature type="compositionally biased region" description="Low complexity" evidence="5">
    <location>
        <begin position="164"/>
        <end position="175"/>
    </location>
</feature>
<dbReference type="Gene3D" id="1.10.8.60">
    <property type="match status" value="2"/>
</dbReference>
<organism evidence="7 8">
    <name type="scientific">Triparma laevis f. inornata</name>
    <dbReference type="NCBI Taxonomy" id="1714386"/>
    <lineage>
        <taxon>Eukaryota</taxon>
        <taxon>Sar</taxon>
        <taxon>Stramenopiles</taxon>
        <taxon>Ochrophyta</taxon>
        <taxon>Bolidophyceae</taxon>
        <taxon>Parmales</taxon>
        <taxon>Triparmaceae</taxon>
        <taxon>Triparma</taxon>
    </lineage>
</organism>
<evidence type="ECO:0000256" key="1">
    <source>
        <dbReference type="ARBA" id="ARBA00006914"/>
    </source>
</evidence>
<reference evidence="8" key="1">
    <citation type="journal article" date="2023" name="Commun. Biol.">
        <title>Genome analysis of Parmales, the sister group of diatoms, reveals the evolutionary specialization of diatoms from phago-mixotrophs to photoautotrophs.</title>
        <authorList>
            <person name="Ban H."/>
            <person name="Sato S."/>
            <person name="Yoshikawa S."/>
            <person name="Yamada K."/>
            <person name="Nakamura Y."/>
            <person name="Ichinomiya M."/>
            <person name="Sato N."/>
            <person name="Blanc-Mathieu R."/>
            <person name="Endo H."/>
            <person name="Kuwata A."/>
            <person name="Ogata H."/>
        </authorList>
    </citation>
    <scope>NUCLEOTIDE SEQUENCE [LARGE SCALE GENOMIC DNA]</scope>
</reference>
<dbReference type="Gene3D" id="3.40.50.300">
    <property type="entry name" value="P-loop containing nucleotide triphosphate hydrolases"/>
    <property type="match status" value="2"/>
</dbReference>
<feature type="domain" description="AAA+ ATPase" evidence="6">
    <location>
        <begin position="495"/>
        <end position="634"/>
    </location>
</feature>
<dbReference type="SUPFAM" id="SSF52540">
    <property type="entry name" value="P-loop containing nucleoside triphosphate hydrolases"/>
    <property type="match status" value="2"/>
</dbReference>
<feature type="region of interest" description="Disordered" evidence="5">
    <location>
        <begin position="105"/>
        <end position="180"/>
    </location>
</feature>
<sequence>MSSPLPAPIDFKLVFKVKRILDSDSNLSSLTTSGTSPTPTQLSMITTSLVRSNREYSRVKGETLEANVVGALEQICKEGVKEGKKKRRRSASADGEEEAMIKKLEEARSSKNGNMLNNSLAKKTQSVKNNNTTNSDSETKSTSSETKPTRKKRSTSPAPPPSSSSPGGLPLNLTPRPTTRYADLGGINPILQTVRELVEYPLTHPELYTHIGVEPPRGVLLHGPPGCGKTLLANAMAGSLGCNYIKISAPEIVSGMSGESEEKIRAVFQFASDNAPAILFIDEVDAIMSKRDGSARGMEKRIVAQLLTCMDGLNLEETGNKPVMVIGATNRPDSIDSALRRAGRFDREIGMGVPDEEGRKGILKSMTEGMRLDGDFDFDVIARKTPGYVGADIRSLTKEAAVVAINRIFKEDIKFTAESAPLTSTQLNPLSVQMSDFLSAVKTVQPSAKREGFATVPDVSWNDIGALSGIRNELQLSIVEPISHPEKFIQLGLSMPAGVMLFGPPGCGKTLLAKAIANESGANFISVKGPELLDKYVGESERAVRQVFERARASSPCIVFFDELDSLCPRRGSDGGGGGGVSERVVNQLLTELDGLDSRKSVFVVAATNRPELIDPAMLRPGRLDKLLYVPLPKPDDRASILKALSKGAAIASEVDVEELAKSKKADGYSGADLSALLREAGLSCLKENMSAGDEALSTSGGKLRIQNRHFVQAFKNVMPSVSKDDQREYDKIRDRISRARSRQATEGDGERSNSKSNK</sequence>
<evidence type="ECO:0000256" key="4">
    <source>
        <dbReference type="ARBA" id="ARBA00022840"/>
    </source>
</evidence>
<feature type="compositionally biased region" description="Polar residues" evidence="5">
    <location>
        <begin position="110"/>
        <end position="127"/>
    </location>
</feature>
<evidence type="ECO:0000259" key="6">
    <source>
        <dbReference type="SMART" id="SM00382"/>
    </source>
</evidence>
<name>A0A9W7B3W5_9STRA</name>
<dbReference type="AlphaFoldDB" id="A0A9W7B3W5"/>
<dbReference type="InterPro" id="IPR003960">
    <property type="entry name" value="ATPase_AAA_CS"/>
</dbReference>
<dbReference type="InterPro" id="IPR041569">
    <property type="entry name" value="AAA_lid_3"/>
</dbReference>
<feature type="compositionally biased region" description="Low complexity" evidence="5">
    <location>
        <begin position="128"/>
        <end position="146"/>
    </location>
</feature>
<dbReference type="InterPro" id="IPR027417">
    <property type="entry name" value="P-loop_NTPase"/>
</dbReference>
<dbReference type="FunFam" id="3.40.50.300:FF:000365">
    <property type="entry name" value="Ribosome biogenesis ATPase RIX7"/>
    <property type="match status" value="1"/>
</dbReference>
<comment type="caution">
    <text evidence="7">The sequence shown here is derived from an EMBL/GenBank/DDBJ whole genome shotgun (WGS) entry which is preliminary data.</text>
</comment>
<dbReference type="SMART" id="SM00382">
    <property type="entry name" value="AAA"/>
    <property type="match status" value="2"/>
</dbReference>
<gene>
    <name evidence="7" type="ORF">TL16_g08634</name>
</gene>
<proteinExistence type="inferred from homology"/>
<dbReference type="PANTHER" id="PTHR23077">
    <property type="entry name" value="AAA-FAMILY ATPASE"/>
    <property type="match status" value="1"/>
</dbReference>
<feature type="domain" description="AAA+ ATPase" evidence="6">
    <location>
        <begin position="215"/>
        <end position="355"/>
    </location>
</feature>
<evidence type="ECO:0000256" key="2">
    <source>
        <dbReference type="ARBA" id="ARBA00022737"/>
    </source>
</evidence>
<keyword evidence="3" id="KW-0547">Nucleotide-binding</keyword>
<dbReference type="PROSITE" id="PS00674">
    <property type="entry name" value="AAA"/>
    <property type="match status" value="1"/>
</dbReference>